<reference evidence="3 4" key="1">
    <citation type="submission" date="2013-06" db="EMBL/GenBank/DDBJ databases">
        <title>Rumen cellulosomics: divergent fiber-degrading strategies revealed by comparative genome-wide analysis of six Ruminococcal strains.</title>
        <authorList>
            <person name="Dassa B."/>
            <person name="Borovok I."/>
            <person name="Lamed R."/>
            <person name="Flint H."/>
            <person name="Yeoman C.J."/>
            <person name="White B."/>
            <person name="Bayer E.A."/>
        </authorList>
    </citation>
    <scope>NUCLEOTIDE SEQUENCE [LARGE SCALE GENOMIC DNA]</scope>
    <source>
        <strain evidence="3 4">SY3</strain>
    </source>
</reference>
<dbReference type="PANTHER" id="PTHR30349">
    <property type="entry name" value="PHAGE INTEGRASE-RELATED"/>
    <property type="match status" value="1"/>
</dbReference>
<organism evidence="3 4">
    <name type="scientific">Ruminococcus albus SY3</name>
    <dbReference type="NCBI Taxonomy" id="1341156"/>
    <lineage>
        <taxon>Bacteria</taxon>
        <taxon>Bacillati</taxon>
        <taxon>Bacillota</taxon>
        <taxon>Clostridia</taxon>
        <taxon>Eubacteriales</taxon>
        <taxon>Oscillospiraceae</taxon>
        <taxon>Ruminococcus</taxon>
    </lineage>
</organism>
<dbReference type="Gene3D" id="1.10.443.10">
    <property type="entry name" value="Intergrase catalytic core"/>
    <property type="match status" value="1"/>
</dbReference>
<dbReference type="PROSITE" id="PS51898">
    <property type="entry name" value="TYR_RECOMBINASE"/>
    <property type="match status" value="1"/>
</dbReference>
<keyword evidence="4" id="KW-1185">Reference proteome</keyword>
<evidence type="ECO:0000313" key="4">
    <source>
        <dbReference type="Proteomes" id="UP000021369"/>
    </source>
</evidence>
<accession>A0A011VXC9</accession>
<dbReference type="RefSeq" id="WP_051506335.1">
    <property type="nucleotide sequence ID" value="NZ_JEOB01000002.1"/>
</dbReference>
<dbReference type="Proteomes" id="UP000021369">
    <property type="component" value="Unassembled WGS sequence"/>
</dbReference>
<dbReference type="GO" id="GO:0006310">
    <property type="term" value="P:DNA recombination"/>
    <property type="evidence" value="ECO:0007669"/>
    <property type="project" value="UniProtKB-KW"/>
</dbReference>
<dbReference type="GO" id="GO:0015074">
    <property type="term" value="P:DNA integration"/>
    <property type="evidence" value="ECO:0007669"/>
    <property type="project" value="InterPro"/>
</dbReference>
<dbReference type="AlphaFoldDB" id="A0A011VXC9"/>
<keyword evidence="1" id="KW-0233">DNA recombination</keyword>
<dbReference type="OrthoDB" id="9766545at2"/>
<dbReference type="EMBL" id="JEOB01000002">
    <property type="protein sequence ID" value="EXM39273.1"/>
    <property type="molecule type" value="Genomic_DNA"/>
</dbReference>
<dbReference type="InterPro" id="IPR002104">
    <property type="entry name" value="Integrase_catalytic"/>
</dbReference>
<comment type="caution">
    <text evidence="3">The sequence shown here is derived from an EMBL/GenBank/DDBJ whole genome shotgun (WGS) entry which is preliminary data.</text>
</comment>
<evidence type="ECO:0000256" key="1">
    <source>
        <dbReference type="ARBA" id="ARBA00023172"/>
    </source>
</evidence>
<feature type="domain" description="Tyr recombinase" evidence="2">
    <location>
        <begin position="105"/>
        <end position="310"/>
    </location>
</feature>
<evidence type="ECO:0000313" key="3">
    <source>
        <dbReference type="EMBL" id="EXM39273.1"/>
    </source>
</evidence>
<dbReference type="PATRIC" id="fig|1341156.4.peg.1377"/>
<gene>
    <name evidence="3" type="ORF">RASY3_04770</name>
</gene>
<sequence length="322" mass="37378">MMNIAFKSVLAPYIQGLLDQKRALGFKYDNEAYILARFDKYWLETNGDSDDVTMESLEGWTRLFPTEGKSSQAGRISVIRQLTLYMNGLGKISYVPIDVIRYSRPVVHVLSPEEVADLFRVIDGYVPKKQSTEVTRMAYGYRVIFRLILATGLRRSEAVCLRLDDINWKNGSITIYNAKGHKDRVVFMSGDLTKVIRKYTSDNLRLMDTEWVFPSFDPARHFSGGALSIRFRQFWKETVYAPSCAKPPTIHSLRHTYVVMRMNAWISEGIDLNVMLPYLSRALGHKSSNETFYYYHQVKETFRIIREKDSLAYEIFPEVRVR</sequence>
<dbReference type="Pfam" id="PF00589">
    <property type="entry name" value="Phage_integrase"/>
    <property type="match status" value="1"/>
</dbReference>
<dbReference type="InterPro" id="IPR011010">
    <property type="entry name" value="DNA_brk_join_enz"/>
</dbReference>
<dbReference type="GO" id="GO:0003677">
    <property type="term" value="F:DNA binding"/>
    <property type="evidence" value="ECO:0007669"/>
    <property type="project" value="InterPro"/>
</dbReference>
<proteinExistence type="predicted"/>
<evidence type="ECO:0000259" key="2">
    <source>
        <dbReference type="PROSITE" id="PS51898"/>
    </source>
</evidence>
<dbReference type="SUPFAM" id="SSF56349">
    <property type="entry name" value="DNA breaking-rejoining enzymes"/>
    <property type="match status" value="1"/>
</dbReference>
<name>A0A011VXC9_RUMAL</name>
<dbReference type="InterPro" id="IPR013762">
    <property type="entry name" value="Integrase-like_cat_sf"/>
</dbReference>
<protein>
    <submittedName>
        <fullName evidence="3">Site-specific recombinase</fullName>
    </submittedName>
</protein>
<dbReference type="InterPro" id="IPR050090">
    <property type="entry name" value="Tyrosine_recombinase_XerCD"/>
</dbReference>